<accession>F5XG63</accession>
<gene>
    <name evidence="2" type="ordered locus">MLP_49830</name>
</gene>
<dbReference type="AlphaFoldDB" id="F5XG63"/>
<dbReference type="Pfam" id="PF14029">
    <property type="entry name" value="DUF4244"/>
    <property type="match status" value="1"/>
</dbReference>
<dbReference type="InterPro" id="IPR025338">
    <property type="entry name" value="DUF4244"/>
</dbReference>
<dbReference type="EMBL" id="AP012204">
    <property type="protein sequence ID" value="BAK37997.1"/>
    <property type="molecule type" value="Genomic_DNA"/>
</dbReference>
<dbReference type="RefSeq" id="WP_013865815.1">
    <property type="nucleotide sequence ID" value="NC_015635.1"/>
</dbReference>
<keyword evidence="1" id="KW-0812">Transmembrane</keyword>
<dbReference type="HOGENOM" id="CLU_2118241_0_0_11"/>
<keyword evidence="1" id="KW-1133">Transmembrane helix</keyword>
<dbReference type="KEGG" id="mph:MLP_49830"/>
<keyword evidence="3" id="KW-1185">Reference proteome</keyword>
<proteinExistence type="predicted"/>
<evidence type="ECO:0000313" key="2">
    <source>
        <dbReference type="EMBL" id="BAK37997.1"/>
    </source>
</evidence>
<sequence>MGTTRFEVVDGTEIGSGAVGIGAIGTSGWSEDGGSRQTMGIALVSADGAGAMAGGGARRSQRGMVSAEWAVGIIAAIGIAGVLIAVVTNGAVQDALLKFVLQLIHSFSGFMVKN</sequence>
<keyword evidence="1" id="KW-0472">Membrane</keyword>
<dbReference type="Proteomes" id="UP000007947">
    <property type="component" value="Chromosome"/>
</dbReference>
<reference evidence="2 3" key="1">
    <citation type="submission" date="2011-05" db="EMBL/GenBank/DDBJ databases">
        <title>Whole genome sequence of Microlunatus phosphovorus NM-1.</title>
        <authorList>
            <person name="Hosoyama A."/>
            <person name="Sasaki K."/>
            <person name="Harada T."/>
            <person name="Igarashi R."/>
            <person name="Kawakoshi A."/>
            <person name="Sasagawa M."/>
            <person name="Fukada J."/>
            <person name="Nakamura S."/>
            <person name="Katano Y."/>
            <person name="Hanada S."/>
            <person name="Kamagata Y."/>
            <person name="Nakamura N."/>
            <person name="Yamazaki S."/>
            <person name="Fujita N."/>
        </authorList>
    </citation>
    <scope>NUCLEOTIDE SEQUENCE [LARGE SCALE GENOMIC DNA]</scope>
    <source>
        <strain evidence="3">ATCC 700054 / DSM 10555 / JCM 9379 / NBRC 101784 / NCIMB 13414 / VKM Ac-1990 / NM-1</strain>
    </source>
</reference>
<organism evidence="2 3">
    <name type="scientific">Microlunatus phosphovorus (strain ATCC 700054 / DSM 10555 / JCM 9379 / NBRC 101784 / NCIMB 13414 / VKM Ac-1990 / NM-1)</name>
    <dbReference type="NCBI Taxonomy" id="1032480"/>
    <lineage>
        <taxon>Bacteria</taxon>
        <taxon>Bacillati</taxon>
        <taxon>Actinomycetota</taxon>
        <taxon>Actinomycetes</taxon>
        <taxon>Propionibacteriales</taxon>
        <taxon>Propionibacteriaceae</taxon>
        <taxon>Microlunatus</taxon>
    </lineage>
</organism>
<evidence type="ECO:0000313" key="3">
    <source>
        <dbReference type="Proteomes" id="UP000007947"/>
    </source>
</evidence>
<dbReference type="STRING" id="1032480.MLP_49830"/>
<evidence type="ECO:0008006" key="4">
    <source>
        <dbReference type="Google" id="ProtNLM"/>
    </source>
</evidence>
<name>F5XG63_MICPN</name>
<feature type="transmembrane region" description="Helical" evidence="1">
    <location>
        <begin position="69"/>
        <end position="89"/>
    </location>
</feature>
<evidence type="ECO:0000256" key="1">
    <source>
        <dbReference type="SAM" id="Phobius"/>
    </source>
</evidence>
<protein>
    <recommendedName>
        <fullName evidence="4">DUF4244 domain-containing protein</fullName>
    </recommendedName>
</protein>